<proteinExistence type="predicted"/>
<protein>
    <submittedName>
        <fullName evidence="2">Uncharacterized protein ORF-c21_020</fullName>
    </submittedName>
</protein>
<name>Q9UWY2_SACSO</name>
<gene>
    <name evidence="2" type="primary">ORF-c21_020</name>
</gene>
<sequence length="188" mass="20379">MVTFSNTPIASASWNAILPITLLGTLPVIAITGELSQYAVISPVVKLVVPGPDVAVHTPGTPEALAYPSAACAAACSCLIRTCLSSPFAKSSTKASYICIFDNPGIPNTTLTPSLFRESTKMRAPVGNLYHLLIYRTLVSNPIFISFIKKPVKSFETCIKFGGRTHLSSFSRLCFYVCMFLNFFIIFI</sequence>
<feature type="transmembrane region" description="Helical" evidence="1">
    <location>
        <begin position="129"/>
        <end position="148"/>
    </location>
</feature>
<keyword evidence="1" id="KW-0472">Membrane</keyword>
<organism evidence="2">
    <name type="scientific">Saccharolobus solfataricus</name>
    <name type="common">Sulfolobus solfataricus</name>
    <dbReference type="NCBI Taxonomy" id="2287"/>
    <lineage>
        <taxon>Archaea</taxon>
        <taxon>Thermoproteota</taxon>
        <taxon>Thermoprotei</taxon>
        <taxon>Sulfolobales</taxon>
        <taxon>Sulfolobaceae</taxon>
        <taxon>Saccharolobus</taxon>
    </lineage>
</organism>
<dbReference type="AntiFam" id="ANF00193">
    <property type="entry name" value="Shadow ORF (opposite ilvB)"/>
</dbReference>
<feature type="transmembrane region" description="Helical" evidence="1">
    <location>
        <begin position="169"/>
        <end position="187"/>
    </location>
</feature>
<accession>Q9UWY2</accession>
<dbReference type="AlphaFoldDB" id="Q9UWY2"/>
<keyword evidence="1" id="KW-0812">Transmembrane</keyword>
<evidence type="ECO:0000256" key="1">
    <source>
        <dbReference type="SAM" id="Phobius"/>
    </source>
</evidence>
<dbReference type="EMBL" id="Y18930">
    <property type="protein sequence ID" value="CAB57721.1"/>
    <property type="molecule type" value="Genomic_DNA"/>
</dbReference>
<reference evidence="2" key="1">
    <citation type="journal article" date="2000" name="Genome">
        <title>Gene content and organization of a 281-kbp contig from the genome of the extremely thermophilic archaeon, Sulfolobus solfataricus P2.</title>
        <authorList>
            <person name="Charlebois R.L."/>
            <person name="Singh R.K."/>
            <person name="Chan-Weiher C.C.-Y."/>
            <person name="Allard G."/>
            <person name="Chow C."/>
            <person name="Confalonieri F."/>
            <person name="Curtis B."/>
            <person name="Duguet M."/>
            <person name="Erauso G."/>
            <person name="Faguy D."/>
            <person name="Gaasterland T."/>
            <person name="Garrett R.A."/>
            <person name="Gordon P."/>
            <person name="Jeffries A.C."/>
            <person name="Kozera C."/>
            <person name="Kushwaha N."/>
            <person name="Lafleur E."/>
            <person name="Medina N."/>
            <person name="Peng X."/>
            <person name="Penny S.L."/>
            <person name="She Q."/>
            <person name="St Jean A."/>
            <person name="van der Oost J."/>
            <person name="Young F."/>
            <person name="Zivanovic Y."/>
            <person name="Doolittle W.F."/>
            <person name="Ragan M.A."/>
            <person name="Sensen C.W."/>
        </authorList>
    </citation>
    <scope>NUCLEOTIDE SEQUENCE</scope>
    <source>
        <strain evidence="2">P2</strain>
    </source>
</reference>
<keyword evidence="1" id="KW-1133">Transmembrane helix</keyword>
<evidence type="ECO:0000313" key="2">
    <source>
        <dbReference type="EMBL" id="CAB57721.1"/>
    </source>
</evidence>